<feature type="compositionally biased region" description="Basic residues" evidence="1">
    <location>
        <begin position="9"/>
        <end position="18"/>
    </location>
</feature>
<sequence>MNSDDGAKIKPKRGRRSKKEIEAAKNLAEMESQTQSNVIIEEPIVENTTTNKNVEIENNIEFKIDGENSEENEDSVIPLEDNEENVIIKQGNKKRGRKPKGGKIVQQITPTTVEKESRPNIILHLKCSLKDLTSSGDHNSNFTTATVDPYNFECNNEFSYELLNNSNFTNNESVFSVQNTNQNQNTNKIYAIKDTNYSNDDDEIINANTNETRELWRKLKILEQDLHINNISDKKSACFWCSCDFDSPPIYIPKHFIKDSYHVYGCFCTPECGVAYLMEENIDSSTKFERYHLMNHIYSKIYEYKKNIKPAPNPHYMLDKYYGNLTIQEYRALLRSERLFLIVDKPLTRILPEFHEDNDDFIINNKIIPSNNYQVKKRLQKKIPQTKSNILNEKFGIQNVVAPAQ</sequence>
<accession>A0A6C0HCR9</accession>
<evidence type="ECO:0000313" key="2">
    <source>
        <dbReference type="EMBL" id="QHT78244.1"/>
    </source>
</evidence>
<protein>
    <recommendedName>
        <fullName evidence="3">MYM-type domain-containing protein</fullName>
    </recommendedName>
</protein>
<evidence type="ECO:0000256" key="1">
    <source>
        <dbReference type="SAM" id="MobiDB-lite"/>
    </source>
</evidence>
<proteinExistence type="predicted"/>
<evidence type="ECO:0008006" key="3">
    <source>
        <dbReference type="Google" id="ProtNLM"/>
    </source>
</evidence>
<dbReference type="EMBL" id="MN739930">
    <property type="protein sequence ID" value="QHT78244.1"/>
    <property type="molecule type" value="Genomic_DNA"/>
</dbReference>
<organism evidence="2">
    <name type="scientific">viral metagenome</name>
    <dbReference type="NCBI Taxonomy" id="1070528"/>
    <lineage>
        <taxon>unclassified sequences</taxon>
        <taxon>metagenomes</taxon>
        <taxon>organismal metagenomes</taxon>
    </lineage>
</organism>
<reference evidence="2" key="1">
    <citation type="journal article" date="2020" name="Nature">
        <title>Giant virus diversity and host interactions through global metagenomics.</title>
        <authorList>
            <person name="Schulz F."/>
            <person name="Roux S."/>
            <person name="Paez-Espino D."/>
            <person name="Jungbluth S."/>
            <person name="Walsh D.A."/>
            <person name="Denef V.J."/>
            <person name="McMahon K.D."/>
            <person name="Konstantinidis K.T."/>
            <person name="Eloe-Fadrosh E.A."/>
            <person name="Kyrpides N.C."/>
            <person name="Woyke T."/>
        </authorList>
    </citation>
    <scope>NUCLEOTIDE SEQUENCE</scope>
    <source>
        <strain evidence="2">GVMAG-M-3300023179-91</strain>
    </source>
</reference>
<feature type="region of interest" description="Disordered" evidence="1">
    <location>
        <begin position="1"/>
        <end position="20"/>
    </location>
</feature>
<name>A0A6C0HCR9_9ZZZZ</name>
<dbReference type="AlphaFoldDB" id="A0A6C0HCR9"/>